<evidence type="ECO:0000256" key="6">
    <source>
        <dbReference type="SAM" id="SignalP"/>
    </source>
</evidence>
<evidence type="ECO:0000256" key="4">
    <source>
        <dbReference type="ARBA" id="ARBA00023136"/>
    </source>
</evidence>
<dbReference type="Proteomes" id="UP000664317">
    <property type="component" value="Unassembled WGS sequence"/>
</dbReference>
<name>A0ABS3CC03_9BACT</name>
<keyword evidence="5" id="KW-0998">Cell outer membrane</keyword>
<keyword evidence="9" id="KW-1185">Reference proteome</keyword>
<evidence type="ECO:0000256" key="1">
    <source>
        <dbReference type="ARBA" id="ARBA00004442"/>
    </source>
</evidence>
<proteinExistence type="inferred from homology"/>
<reference evidence="8 9" key="1">
    <citation type="submission" date="2021-03" db="EMBL/GenBank/DDBJ databases">
        <title>novel species isolated from a fishpond in China.</title>
        <authorList>
            <person name="Lu H."/>
            <person name="Cai Z."/>
        </authorList>
    </citation>
    <scope>NUCLEOTIDE SEQUENCE [LARGE SCALE GENOMIC DNA]</scope>
    <source>
        <strain evidence="8 9">H41</strain>
    </source>
</reference>
<dbReference type="InterPro" id="IPR012944">
    <property type="entry name" value="SusD_RagB_dom"/>
</dbReference>
<dbReference type="Pfam" id="PF07980">
    <property type="entry name" value="SusD_RagB"/>
    <property type="match status" value="1"/>
</dbReference>
<gene>
    <name evidence="8" type="ORF">J0A68_22230</name>
</gene>
<evidence type="ECO:0000256" key="5">
    <source>
        <dbReference type="ARBA" id="ARBA00023237"/>
    </source>
</evidence>
<evidence type="ECO:0000313" key="9">
    <source>
        <dbReference type="Proteomes" id="UP000664317"/>
    </source>
</evidence>
<comment type="subcellular location">
    <subcellularLocation>
        <location evidence="1">Cell outer membrane</location>
    </subcellularLocation>
</comment>
<feature type="domain" description="RagB/SusD" evidence="7">
    <location>
        <begin position="324"/>
        <end position="472"/>
    </location>
</feature>
<protein>
    <submittedName>
        <fullName evidence="8">RagB/SusD family nutrient uptake outer membrane protein</fullName>
    </submittedName>
</protein>
<dbReference type="Gene3D" id="1.25.40.390">
    <property type="match status" value="1"/>
</dbReference>
<feature type="chain" id="PRO_5045048615" evidence="6">
    <location>
        <begin position="24"/>
        <end position="508"/>
    </location>
</feature>
<comment type="similarity">
    <text evidence="2">Belongs to the SusD family.</text>
</comment>
<keyword evidence="3 6" id="KW-0732">Signal</keyword>
<sequence length="508" mass="56833">MRLFNKLSILALSSALVLPTACSLDVPLENVQKVEATDYTQTENMMLLVYGAYAQLNELQWESFPTIALRGDDVNPAGDQQPLIRTDLYDYDRNFWLYNSTWLNLYSDIIYWHGAMEELTKYQEAGASAALTNQYIAEMKVMRSFELLQLARLWSDILIPRSSQPSDLYNVELSTFDEVMEHISAQMDEAIPNLAAVRPNQRTDVPGGITRYTALAVKAMANLEMHNYQAAADATGEIIAQGGFALMDDYYQLFKIPGKLSSESLMELQYSDYGTATGTVNRYLWDFFGPASWTPSVSGAGGGWGFWEPSIEYVKFMLGRGERERLEATVLFTPDGIAQVKSDPAYATLPSWVSNVTKDGDVFNNHPRYKFLSGKHYLPSKQLTAGRFTYGENKNFSVIRYSEVLLMHAEALTSGATSSVMSASDAVNAVRARVGMAPLSSVTLDQVLDEKLAEFATEWGIRFFDLVRHGKTAPLSYGGRTYTDADRFLPYPLEQQDILPQLKDASKP</sequence>
<evidence type="ECO:0000256" key="2">
    <source>
        <dbReference type="ARBA" id="ARBA00006275"/>
    </source>
</evidence>
<evidence type="ECO:0000259" key="7">
    <source>
        <dbReference type="Pfam" id="PF07980"/>
    </source>
</evidence>
<keyword evidence="4" id="KW-0472">Membrane</keyword>
<dbReference type="EMBL" id="JAFKCT010000019">
    <property type="protein sequence ID" value="MBN7813691.1"/>
    <property type="molecule type" value="Genomic_DNA"/>
</dbReference>
<dbReference type="RefSeq" id="WP_206580464.1">
    <property type="nucleotide sequence ID" value="NZ_JAFKCT010000019.1"/>
</dbReference>
<accession>A0ABS3CC03</accession>
<evidence type="ECO:0000313" key="8">
    <source>
        <dbReference type="EMBL" id="MBN7813691.1"/>
    </source>
</evidence>
<dbReference type="InterPro" id="IPR011990">
    <property type="entry name" value="TPR-like_helical_dom_sf"/>
</dbReference>
<dbReference type="SUPFAM" id="SSF48452">
    <property type="entry name" value="TPR-like"/>
    <property type="match status" value="1"/>
</dbReference>
<feature type="signal peptide" evidence="6">
    <location>
        <begin position="1"/>
        <end position="23"/>
    </location>
</feature>
<comment type="caution">
    <text evidence="8">The sequence shown here is derived from an EMBL/GenBank/DDBJ whole genome shotgun (WGS) entry which is preliminary data.</text>
</comment>
<organism evidence="8 9">
    <name type="scientific">Algoriphagus oliviformis</name>
    <dbReference type="NCBI Taxonomy" id="2811231"/>
    <lineage>
        <taxon>Bacteria</taxon>
        <taxon>Pseudomonadati</taxon>
        <taxon>Bacteroidota</taxon>
        <taxon>Cytophagia</taxon>
        <taxon>Cytophagales</taxon>
        <taxon>Cyclobacteriaceae</taxon>
        <taxon>Algoriphagus</taxon>
    </lineage>
</organism>
<evidence type="ECO:0000256" key="3">
    <source>
        <dbReference type="ARBA" id="ARBA00022729"/>
    </source>
</evidence>